<evidence type="ECO:0000256" key="2">
    <source>
        <dbReference type="ARBA" id="ARBA00023033"/>
    </source>
</evidence>
<keyword evidence="2" id="KW-0503">Monooxygenase</keyword>
<dbReference type="PANTHER" id="PTHR13789:SF309">
    <property type="entry name" value="PUTATIVE (AFU_ORTHOLOGUE AFUA_6G14510)-RELATED"/>
    <property type="match status" value="1"/>
</dbReference>
<dbReference type="SUPFAM" id="SSF51905">
    <property type="entry name" value="FAD/NAD(P)-binding domain"/>
    <property type="match status" value="1"/>
</dbReference>
<dbReference type="InterPro" id="IPR036188">
    <property type="entry name" value="FAD/NAD-bd_sf"/>
</dbReference>
<dbReference type="AlphaFoldDB" id="A0A6J4H2C6"/>
<gene>
    <name evidence="3" type="ORF">AVDCRST_MAG20-46</name>
</gene>
<dbReference type="Gene3D" id="3.50.50.60">
    <property type="entry name" value="FAD/NAD(P)-binding domain"/>
    <property type="match status" value="1"/>
</dbReference>
<proteinExistence type="predicted"/>
<evidence type="ECO:0000256" key="1">
    <source>
        <dbReference type="ARBA" id="ARBA00023002"/>
    </source>
</evidence>
<reference evidence="3" key="1">
    <citation type="submission" date="2020-02" db="EMBL/GenBank/DDBJ databases">
        <authorList>
            <person name="Meier V. D."/>
        </authorList>
    </citation>
    <scope>NUCLEOTIDE SEQUENCE</scope>
    <source>
        <strain evidence="3">AVDCRST_MAG20</strain>
    </source>
</reference>
<dbReference type="InterPro" id="IPR050493">
    <property type="entry name" value="FAD-dep_Monooxygenase_BioMet"/>
</dbReference>
<keyword evidence="1" id="KW-0560">Oxidoreductase</keyword>
<dbReference type="PRINTS" id="PR00420">
    <property type="entry name" value="RNGMNOXGNASE"/>
</dbReference>
<name>A0A6J4H2C6_9ACTN</name>
<protein>
    <submittedName>
        <fullName evidence="3">Uncharacterized protein</fullName>
    </submittedName>
</protein>
<accession>A0A6J4H2C6</accession>
<organism evidence="3">
    <name type="scientific">uncultured Acidimicrobiales bacterium</name>
    <dbReference type="NCBI Taxonomy" id="310071"/>
    <lineage>
        <taxon>Bacteria</taxon>
        <taxon>Bacillati</taxon>
        <taxon>Actinomycetota</taxon>
        <taxon>Acidimicrobiia</taxon>
        <taxon>Acidimicrobiales</taxon>
        <taxon>environmental samples</taxon>
    </lineage>
</organism>
<dbReference type="EMBL" id="CADCSY010000007">
    <property type="protein sequence ID" value="CAA9211192.1"/>
    <property type="molecule type" value="Genomic_DNA"/>
</dbReference>
<sequence length="465" mass="48480">MAGPEAVVVVGGGVGGLTAALALGRAGHAVSVLERDVLPPVADAEEAFRAERRGAPQVHQTHGFLARMQVLLRQRFPDVLDDLVAAGATTMPTTAQLGEPQPGDEDLKVIIIRRTTLEWVLRRAALAAPGVTIRAGVGVRGLVGGGGAVTGVRLDDGSTFTGGIVVGATGRRGAVPAWLGDLGVDVPERIHESGLMYLSRWYRLPQGFDLRSLDPKLGGDLGFVKFLGVPGDGGTLSITLAIRPDDGELRAALSQPSGFERACRLLPGPDQFFSGPELEPLGGVRPMGGLLNRLRRFVDDGGEPTVLGFHAIGDAHTCTNPLYGRGCSLAMVQAVLLADAVAAHPGDPVARARAYEAGCAREVEPWFAASVEMDRHGADPSGGVSDPASPMARLLAAAETDPVLGRGFARLWNLMATPAELAADPQYVARAAHVLSHPDDHPIPPRAGPSREALLAALAEETADV</sequence>
<evidence type="ECO:0000313" key="3">
    <source>
        <dbReference type="EMBL" id="CAA9211192.1"/>
    </source>
</evidence>
<dbReference type="PANTHER" id="PTHR13789">
    <property type="entry name" value="MONOOXYGENASE"/>
    <property type="match status" value="1"/>
</dbReference>
<dbReference type="GO" id="GO:0004497">
    <property type="term" value="F:monooxygenase activity"/>
    <property type="evidence" value="ECO:0007669"/>
    <property type="project" value="UniProtKB-KW"/>
</dbReference>